<evidence type="ECO:0000313" key="12">
    <source>
        <dbReference type="Proteomes" id="UP001156831"/>
    </source>
</evidence>
<reference evidence="11 12" key="1">
    <citation type="submission" date="2023-04" db="EMBL/GenBank/DDBJ databases">
        <title>Luteimonas sp. M1R5S18.</title>
        <authorList>
            <person name="Sun J.-Q."/>
        </authorList>
    </citation>
    <scope>NUCLEOTIDE SEQUENCE [LARGE SCALE GENOMIC DNA]</scope>
    <source>
        <strain evidence="11 12">M1R5S18</strain>
    </source>
</reference>
<dbReference type="InterPro" id="IPR026039">
    <property type="entry name" value="YfgM"/>
</dbReference>
<sequence length="210" mass="22418">MALDELLDEHEQGEKVRGWLKDNALGLIGGLVLGLALIGGGKWWTQRAHQERVATGETYDRMVEAVDAGDLDKAKTEAAALAGTKYAALAALDLAKAQLEADDRDAAIATLRGATSEDPGLAAVIRQRLARLLVDAGQGEDALKLLDGVDDPSSIETRGDARYALGRMDEARKDYQEALRKLDAAAPQRQLLELKLTQTGGTPETTGTQS</sequence>
<dbReference type="SUPFAM" id="SSF48452">
    <property type="entry name" value="TPR-like"/>
    <property type="match status" value="1"/>
</dbReference>
<gene>
    <name evidence="11" type="ORF">QFW80_04330</name>
</gene>
<keyword evidence="2" id="KW-1003">Cell membrane</keyword>
<evidence type="ECO:0000256" key="9">
    <source>
        <dbReference type="SAM" id="Phobius"/>
    </source>
</evidence>
<evidence type="ECO:0000256" key="1">
    <source>
        <dbReference type="ARBA" id="ARBA00004401"/>
    </source>
</evidence>
<dbReference type="Pfam" id="PF09976">
    <property type="entry name" value="TPR_21"/>
    <property type="match status" value="1"/>
</dbReference>
<proteinExistence type="inferred from homology"/>
<comment type="caution">
    <text evidence="11">The sequence shown here is derived from an EMBL/GenBank/DDBJ whole genome shotgun (WGS) entry which is preliminary data.</text>
</comment>
<dbReference type="PANTHER" id="PTHR38035:SF1">
    <property type="entry name" value="ANCILLARY SECYEG TRANSLOCON SUBUNIT"/>
    <property type="match status" value="1"/>
</dbReference>
<evidence type="ECO:0000256" key="2">
    <source>
        <dbReference type="ARBA" id="ARBA00022475"/>
    </source>
</evidence>
<evidence type="ECO:0000256" key="8">
    <source>
        <dbReference type="ARBA" id="ARBA00024235"/>
    </source>
</evidence>
<evidence type="ECO:0000259" key="10">
    <source>
        <dbReference type="Pfam" id="PF09976"/>
    </source>
</evidence>
<keyword evidence="3 9" id="KW-0812">Transmembrane</keyword>
<evidence type="ECO:0000256" key="5">
    <source>
        <dbReference type="ARBA" id="ARBA00023136"/>
    </source>
</evidence>
<evidence type="ECO:0000256" key="6">
    <source>
        <dbReference type="ARBA" id="ARBA00023186"/>
    </source>
</evidence>
<evidence type="ECO:0000256" key="7">
    <source>
        <dbReference type="ARBA" id="ARBA00024197"/>
    </source>
</evidence>
<comment type="similarity">
    <text evidence="7">Belongs to the YfgM family.</text>
</comment>
<keyword evidence="4 9" id="KW-1133">Transmembrane helix</keyword>
<evidence type="ECO:0000256" key="3">
    <source>
        <dbReference type="ARBA" id="ARBA00022692"/>
    </source>
</evidence>
<protein>
    <recommendedName>
        <fullName evidence="8">Ancillary SecYEG translocon subunit</fullName>
    </recommendedName>
</protein>
<feature type="domain" description="Ancillary SecYEG translocon subunit/Cell division coordinator CpoB TPR" evidence="10">
    <location>
        <begin position="18"/>
        <end position="198"/>
    </location>
</feature>
<organism evidence="11 12">
    <name type="scientific">Luteimonas rhizosphaericola</name>
    <dbReference type="NCBI Taxonomy" id="3042024"/>
    <lineage>
        <taxon>Bacteria</taxon>
        <taxon>Pseudomonadati</taxon>
        <taxon>Pseudomonadota</taxon>
        <taxon>Gammaproteobacteria</taxon>
        <taxon>Lysobacterales</taxon>
        <taxon>Lysobacteraceae</taxon>
        <taxon>Luteimonas</taxon>
    </lineage>
</organism>
<dbReference type="Gene3D" id="1.25.40.10">
    <property type="entry name" value="Tetratricopeptide repeat domain"/>
    <property type="match status" value="1"/>
</dbReference>
<evidence type="ECO:0000256" key="4">
    <source>
        <dbReference type="ARBA" id="ARBA00022989"/>
    </source>
</evidence>
<accession>A0ABT6JGG1</accession>
<evidence type="ECO:0000313" key="11">
    <source>
        <dbReference type="EMBL" id="MDH5829744.1"/>
    </source>
</evidence>
<dbReference type="PANTHER" id="PTHR38035">
    <property type="entry name" value="UPF0070 PROTEIN YFGM"/>
    <property type="match status" value="1"/>
</dbReference>
<dbReference type="InterPro" id="IPR018704">
    <property type="entry name" value="SecYEG/CpoB_TPR"/>
</dbReference>
<name>A0ABT6JGG1_9GAMM</name>
<keyword evidence="6" id="KW-0143">Chaperone</keyword>
<feature type="transmembrane region" description="Helical" evidence="9">
    <location>
        <begin position="24"/>
        <end position="44"/>
    </location>
</feature>
<dbReference type="Proteomes" id="UP001156831">
    <property type="component" value="Unassembled WGS sequence"/>
</dbReference>
<keyword evidence="12" id="KW-1185">Reference proteome</keyword>
<dbReference type="RefSeq" id="WP_280600084.1">
    <property type="nucleotide sequence ID" value="NZ_JARXRN010000020.1"/>
</dbReference>
<comment type="subcellular location">
    <subcellularLocation>
        <location evidence="1">Cell membrane</location>
        <topology evidence="1">Single-pass type II membrane protein</topology>
    </subcellularLocation>
</comment>
<dbReference type="InterPro" id="IPR011990">
    <property type="entry name" value="TPR-like_helical_dom_sf"/>
</dbReference>
<dbReference type="EMBL" id="JARXRN010000020">
    <property type="protein sequence ID" value="MDH5829744.1"/>
    <property type="molecule type" value="Genomic_DNA"/>
</dbReference>
<keyword evidence="5 9" id="KW-0472">Membrane</keyword>